<accession>A0A0D2N2E0</accession>
<dbReference type="PANTHER" id="PTHR12242:SF1">
    <property type="entry name" value="MYND-TYPE DOMAIN-CONTAINING PROTEIN"/>
    <property type="match status" value="1"/>
</dbReference>
<name>A0A0D2N2E0_9CHLO</name>
<dbReference type="OrthoDB" id="419711at2759"/>
<dbReference type="Proteomes" id="UP000054498">
    <property type="component" value="Unassembled WGS sequence"/>
</dbReference>
<feature type="transmembrane region" description="Helical" evidence="1">
    <location>
        <begin position="227"/>
        <end position="250"/>
    </location>
</feature>
<dbReference type="GO" id="GO:0016020">
    <property type="term" value="C:membrane"/>
    <property type="evidence" value="ECO:0007669"/>
    <property type="project" value="TreeGrafter"/>
</dbReference>
<evidence type="ECO:0008006" key="4">
    <source>
        <dbReference type="Google" id="ProtNLM"/>
    </source>
</evidence>
<reference evidence="2 3" key="1">
    <citation type="journal article" date="2013" name="BMC Genomics">
        <title>Reconstruction of the lipid metabolism for the microalga Monoraphidium neglectum from its genome sequence reveals characteristics suitable for biofuel production.</title>
        <authorList>
            <person name="Bogen C."/>
            <person name="Al-Dilaimi A."/>
            <person name="Albersmeier A."/>
            <person name="Wichmann J."/>
            <person name="Grundmann M."/>
            <person name="Rupp O."/>
            <person name="Lauersen K.J."/>
            <person name="Blifernez-Klassen O."/>
            <person name="Kalinowski J."/>
            <person name="Goesmann A."/>
            <person name="Mussgnug J.H."/>
            <person name="Kruse O."/>
        </authorList>
    </citation>
    <scope>NUCLEOTIDE SEQUENCE [LARGE SCALE GENOMIC DNA]</scope>
    <source>
        <strain evidence="2 3">SAG 48.87</strain>
    </source>
</reference>
<feature type="transmembrane region" description="Helical" evidence="1">
    <location>
        <begin position="153"/>
        <end position="172"/>
    </location>
</feature>
<feature type="transmembrane region" description="Helical" evidence="1">
    <location>
        <begin position="6"/>
        <end position="24"/>
    </location>
</feature>
<evidence type="ECO:0000256" key="1">
    <source>
        <dbReference type="SAM" id="Phobius"/>
    </source>
</evidence>
<evidence type="ECO:0000313" key="3">
    <source>
        <dbReference type="Proteomes" id="UP000054498"/>
    </source>
</evidence>
<proteinExistence type="predicted"/>
<feature type="transmembrane region" description="Helical" evidence="1">
    <location>
        <begin position="113"/>
        <end position="133"/>
    </location>
</feature>
<dbReference type="AlphaFoldDB" id="A0A0D2N2E0"/>
<organism evidence="2 3">
    <name type="scientific">Monoraphidium neglectum</name>
    <dbReference type="NCBI Taxonomy" id="145388"/>
    <lineage>
        <taxon>Eukaryota</taxon>
        <taxon>Viridiplantae</taxon>
        <taxon>Chlorophyta</taxon>
        <taxon>core chlorophytes</taxon>
        <taxon>Chlorophyceae</taxon>
        <taxon>CS clade</taxon>
        <taxon>Sphaeropleales</taxon>
        <taxon>Selenastraceae</taxon>
        <taxon>Monoraphidium</taxon>
    </lineage>
</organism>
<dbReference type="KEGG" id="mng:MNEG_1350"/>
<protein>
    <recommendedName>
        <fullName evidence="4">Protein rolling stone</fullName>
    </recommendedName>
</protein>
<keyword evidence="1" id="KW-0472">Membrane</keyword>
<feature type="transmembrane region" description="Helical" evidence="1">
    <location>
        <begin position="326"/>
        <end position="348"/>
    </location>
</feature>
<feature type="transmembrane region" description="Helical" evidence="1">
    <location>
        <begin position="286"/>
        <end position="306"/>
    </location>
</feature>
<feature type="transmembrane region" description="Helical" evidence="1">
    <location>
        <begin position="262"/>
        <end position="279"/>
    </location>
</feature>
<dbReference type="PANTHER" id="PTHR12242">
    <property type="entry name" value="OS02G0130600 PROTEIN-RELATED"/>
    <property type="match status" value="1"/>
</dbReference>
<keyword evidence="1" id="KW-1133">Transmembrane helix</keyword>
<keyword evidence="3" id="KW-1185">Reference proteome</keyword>
<gene>
    <name evidence="2" type="ORF">MNEG_1350</name>
</gene>
<evidence type="ECO:0000313" key="2">
    <source>
        <dbReference type="EMBL" id="KIZ06597.1"/>
    </source>
</evidence>
<sequence>MEAQPAWIPVLIIFVFNVIFYLLNENSLPRRLLRRGTSGPAPAAPGAASAPARARGGPLLISNRAASWGAPPAAAATPPRPTSYWCWELLDPSHLYTPTWTVPGAAAGARGTLALATFRALGVAAFVFAIAYGEIAYADEGARGYFKFFTNWTFTWFGLTCVVGTVLTALAARRPRQQRSLEHPTTAAGADGHMCGHQQGATAPPGPLMVEVQDGSVERGWRLVDKAYLISLQTMCAASVALTVFYWALIYQKGSFLRVDNPFKHGASSALLLLDLGLSRAPVVSYHISAVLAYGTAYCVFMWAWWGATGEWVYASLDWSKPASLGAYVALPVLLILSYVVMLGVSFTREACRNRRGRGAAPSPTPPRDFGATEAEIVLGGLPSSKGRAAGRAADVV</sequence>
<dbReference type="GeneID" id="25730968"/>
<keyword evidence="1" id="KW-0812">Transmembrane</keyword>
<dbReference type="EMBL" id="KK100352">
    <property type="protein sequence ID" value="KIZ06597.1"/>
    <property type="molecule type" value="Genomic_DNA"/>
</dbReference>
<dbReference type="RefSeq" id="XP_013905616.1">
    <property type="nucleotide sequence ID" value="XM_014050162.1"/>
</dbReference>